<gene>
    <name evidence="3" type="ORF">DEA37_0005129</name>
</gene>
<dbReference type="AlphaFoldDB" id="A0A5J4NA13"/>
<proteinExistence type="inferred from homology"/>
<dbReference type="PANTHER" id="PTHR13082">
    <property type="entry name" value="SAP18"/>
    <property type="match status" value="1"/>
</dbReference>
<name>A0A5J4NA13_9TREM</name>
<dbReference type="PANTHER" id="PTHR13082:SF0">
    <property type="entry name" value="HISTONE DEACETYLASE COMPLEX SUBUNIT SAP18"/>
    <property type="match status" value="1"/>
</dbReference>
<dbReference type="InterPro" id="IPR042534">
    <property type="entry name" value="SAP18_sf"/>
</dbReference>
<dbReference type="InterPro" id="IPR010516">
    <property type="entry name" value="SAP18"/>
</dbReference>
<dbReference type="Gene3D" id="3.10.20.550">
    <property type="entry name" value="ASAP complex, SAP18 subunit"/>
    <property type="match status" value="1"/>
</dbReference>
<evidence type="ECO:0000313" key="3">
    <source>
        <dbReference type="EMBL" id="KAA3672069.1"/>
    </source>
</evidence>
<sequence>MEKSNHTWIVFDACSFTMENGVSRGSNTLRSLVRPVSPLSRLSQAAVLDSETQSLHRVTANVHERSRSRNRSRSPLLASAVHLASRPPPAAQPDAVERDDEMMRRVLRRSGQEITEPDFVQPEKSLGSRNIGPLHPKLKSIDRSETCPILVRLSYSTNGRHHSLSEYDRGKFPINELQINTWIDCSLKELADEIRYACPLARRRGSRLHFAVIYPDQRGTYRRRELGVVISGFIHPQRMDSQDPEDTVQRSFNLTDDSSVTLLSKRFHIGDYIDVAITEHVPGTLGGWTTGRRPLGPTPISSHAAANLI</sequence>
<comment type="similarity">
    <text evidence="1">Belongs to the SAP18 family.</text>
</comment>
<comment type="caution">
    <text evidence="3">The sequence shown here is derived from an EMBL/GenBank/DDBJ whole genome shotgun (WGS) entry which is preliminary data.</text>
</comment>
<reference evidence="3 4" key="1">
    <citation type="journal article" date="2019" name="Gigascience">
        <title>Whole-genome sequence of the oriental lung fluke Paragonimus westermani.</title>
        <authorList>
            <person name="Oey H."/>
            <person name="Zakrzewski M."/>
            <person name="Narain K."/>
            <person name="Devi K.R."/>
            <person name="Agatsuma T."/>
            <person name="Nawaratna S."/>
            <person name="Gobert G.N."/>
            <person name="Jones M.K."/>
            <person name="Ragan M.A."/>
            <person name="McManus D.P."/>
            <person name="Krause L."/>
        </authorList>
    </citation>
    <scope>NUCLEOTIDE SEQUENCE [LARGE SCALE GENOMIC DNA]</scope>
    <source>
        <strain evidence="3 4">IND2009</strain>
    </source>
</reference>
<organism evidence="3 4">
    <name type="scientific">Paragonimus westermani</name>
    <dbReference type="NCBI Taxonomy" id="34504"/>
    <lineage>
        <taxon>Eukaryota</taxon>
        <taxon>Metazoa</taxon>
        <taxon>Spiralia</taxon>
        <taxon>Lophotrochozoa</taxon>
        <taxon>Platyhelminthes</taxon>
        <taxon>Trematoda</taxon>
        <taxon>Digenea</taxon>
        <taxon>Plagiorchiida</taxon>
        <taxon>Troglotremata</taxon>
        <taxon>Troglotrematidae</taxon>
        <taxon>Paragonimus</taxon>
    </lineage>
</organism>
<dbReference type="GO" id="GO:0003714">
    <property type="term" value="F:transcription corepressor activity"/>
    <property type="evidence" value="ECO:0007669"/>
    <property type="project" value="TreeGrafter"/>
</dbReference>
<keyword evidence="4" id="KW-1185">Reference proteome</keyword>
<evidence type="ECO:0000313" key="4">
    <source>
        <dbReference type="Proteomes" id="UP000324629"/>
    </source>
</evidence>
<dbReference type="GO" id="GO:0005634">
    <property type="term" value="C:nucleus"/>
    <property type="evidence" value="ECO:0007669"/>
    <property type="project" value="TreeGrafter"/>
</dbReference>
<accession>A0A5J4NA13</accession>
<evidence type="ECO:0000256" key="2">
    <source>
        <dbReference type="ARBA" id="ARBA00030511"/>
    </source>
</evidence>
<protein>
    <recommendedName>
        <fullName evidence="2">18 kDa Sin3-associated polypeptide</fullName>
    </recommendedName>
</protein>
<dbReference type="EMBL" id="QNGE01005405">
    <property type="protein sequence ID" value="KAA3672069.1"/>
    <property type="molecule type" value="Genomic_DNA"/>
</dbReference>
<dbReference type="Proteomes" id="UP000324629">
    <property type="component" value="Unassembled WGS sequence"/>
</dbReference>
<dbReference type="Pfam" id="PF06487">
    <property type="entry name" value="SAP18"/>
    <property type="match status" value="1"/>
</dbReference>
<evidence type="ECO:0000256" key="1">
    <source>
        <dbReference type="ARBA" id="ARBA00009143"/>
    </source>
</evidence>